<dbReference type="Pfam" id="PF21581">
    <property type="entry name" value="SCD"/>
    <property type="match status" value="1"/>
</dbReference>
<dbReference type="PANTHER" id="PTHR11199:SF0">
    <property type="entry name" value="LD34181P-RELATED"/>
    <property type="match status" value="1"/>
</dbReference>
<dbReference type="GO" id="GO:0003682">
    <property type="term" value="F:chromatin binding"/>
    <property type="evidence" value="ECO:0007669"/>
    <property type="project" value="TreeGrafter"/>
</dbReference>
<dbReference type="InterPro" id="IPR011989">
    <property type="entry name" value="ARM-like"/>
</dbReference>
<evidence type="ECO:0000313" key="3">
    <source>
        <dbReference type="Proteomes" id="UP000044602"/>
    </source>
</evidence>
<gene>
    <name evidence="2" type="ORF">BN1708_018825</name>
</gene>
<proteinExistence type="predicted"/>
<dbReference type="GO" id="GO:0008278">
    <property type="term" value="C:cohesin complex"/>
    <property type="evidence" value="ECO:0007669"/>
    <property type="project" value="TreeGrafter"/>
</dbReference>
<dbReference type="STRING" id="100787.A0A0G4MBY3"/>
<dbReference type="InterPro" id="IPR016024">
    <property type="entry name" value="ARM-type_fold"/>
</dbReference>
<dbReference type="InterPro" id="IPR020839">
    <property type="entry name" value="SCD"/>
</dbReference>
<name>A0A0G4MBY3_VERLO</name>
<sequence length="176" mass="19465">MEPGHLRYLGWMLSDVVASTRQEVLKQLGRIFKTGVEQLGHFVDRFRPRLIEIATKDAEVSVRVAAIGVADTLRKDGMLEPDEVDAVGRLIFDSELRVRKAAATFFDNLVSASLDDQRNALGGKDAIEEALGGSDELGYESPQEEWLHIKLLAENIVAFDAQVENELGSPDFHDAS</sequence>
<dbReference type="InterPro" id="IPR039662">
    <property type="entry name" value="Cohesin_Scc3/SA"/>
</dbReference>
<dbReference type="Gene3D" id="1.25.10.10">
    <property type="entry name" value="Leucine-rich Repeat Variant"/>
    <property type="match status" value="1"/>
</dbReference>
<feature type="non-terminal residue" evidence="2">
    <location>
        <position position="176"/>
    </location>
</feature>
<dbReference type="Proteomes" id="UP000044602">
    <property type="component" value="Unassembled WGS sequence"/>
</dbReference>
<dbReference type="SUPFAM" id="SSF48371">
    <property type="entry name" value="ARM repeat"/>
    <property type="match status" value="1"/>
</dbReference>
<dbReference type="GO" id="GO:0000785">
    <property type="term" value="C:chromatin"/>
    <property type="evidence" value="ECO:0007669"/>
    <property type="project" value="TreeGrafter"/>
</dbReference>
<dbReference type="GO" id="GO:0007062">
    <property type="term" value="P:sister chromatid cohesion"/>
    <property type="evidence" value="ECO:0007669"/>
    <property type="project" value="TreeGrafter"/>
</dbReference>
<keyword evidence="3" id="KW-1185">Reference proteome</keyword>
<dbReference type="PANTHER" id="PTHR11199">
    <property type="entry name" value="STROMAL ANTIGEN"/>
    <property type="match status" value="1"/>
</dbReference>
<dbReference type="AlphaFoldDB" id="A0A0G4MBY3"/>
<reference evidence="3" key="1">
    <citation type="submission" date="2015-05" db="EMBL/GenBank/DDBJ databases">
        <authorList>
            <person name="Fogelqvist Johan"/>
        </authorList>
    </citation>
    <scope>NUCLEOTIDE SEQUENCE [LARGE SCALE GENOMIC DNA]</scope>
</reference>
<organism evidence="2 3">
    <name type="scientific">Verticillium longisporum</name>
    <name type="common">Verticillium dahliae var. longisporum</name>
    <dbReference type="NCBI Taxonomy" id="100787"/>
    <lineage>
        <taxon>Eukaryota</taxon>
        <taxon>Fungi</taxon>
        <taxon>Dikarya</taxon>
        <taxon>Ascomycota</taxon>
        <taxon>Pezizomycotina</taxon>
        <taxon>Sordariomycetes</taxon>
        <taxon>Hypocreomycetidae</taxon>
        <taxon>Glomerellales</taxon>
        <taxon>Plectosphaerellaceae</taxon>
        <taxon>Verticillium</taxon>
    </lineage>
</organism>
<evidence type="ECO:0000259" key="1">
    <source>
        <dbReference type="PROSITE" id="PS51425"/>
    </source>
</evidence>
<accession>A0A0G4MBY3</accession>
<evidence type="ECO:0000313" key="2">
    <source>
        <dbReference type="EMBL" id="CRK31676.1"/>
    </source>
</evidence>
<protein>
    <recommendedName>
        <fullName evidence="1">SCD domain-containing protein</fullName>
    </recommendedName>
</protein>
<dbReference type="GO" id="GO:0005634">
    <property type="term" value="C:nucleus"/>
    <property type="evidence" value="ECO:0007669"/>
    <property type="project" value="TreeGrafter"/>
</dbReference>
<feature type="domain" description="SCD" evidence="1">
    <location>
        <begin position="1"/>
        <end position="53"/>
    </location>
</feature>
<dbReference type="EMBL" id="CVQH01021857">
    <property type="protein sequence ID" value="CRK31676.1"/>
    <property type="molecule type" value="Genomic_DNA"/>
</dbReference>
<dbReference type="PROSITE" id="PS51425">
    <property type="entry name" value="SCD"/>
    <property type="match status" value="1"/>
</dbReference>